<evidence type="ECO:0000256" key="1">
    <source>
        <dbReference type="SAM" id="MobiDB-lite"/>
    </source>
</evidence>
<dbReference type="EMBL" id="CP049616">
    <property type="protein sequence ID" value="QII44984.1"/>
    <property type="molecule type" value="Genomic_DNA"/>
</dbReference>
<feature type="transmembrane region" description="Helical" evidence="2">
    <location>
        <begin position="40"/>
        <end position="62"/>
    </location>
</feature>
<sequence length="68" mass="7619">MEKKGKKTDWEAKDSAPMPTKGRKGANFRNQTTNSQKNRFPWVIIVSILVILGIIAFILLFVEGVATN</sequence>
<feature type="compositionally biased region" description="Basic and acidic residues" evidence="1">
    <location>
        <begin position="1"/>
        <end position="14"/>
    </location>
</feature>
<dbReference type="RefSeq" id="WP_166248509.1">
    <property type="nucleotide sequence ID" value="NZ_CP049616.1"/>
</dbReference>
<keyword evidence="2" id="KW-0472">Membrane</keyword>
<gene>
    <name evidence="3" type="ORF">GVT53_09920</name>
</gene>
<dbReference type="AlphaFoldDB" id="A0A6G7J363"/>
<reference evidence="3 4" key="1">
    <citation type="submission" date="2020-02" db="EMBL/GenBank/DDBJ databases">
        <title>Complete genome of Muricauda sp. 501str8.</title>
        <authorList>
            <person name="Dong B."/>
            <person name="Zhu S."/>
            <person name="Yang J."/>
            <person name="Chen J."/>
        </authorList>
    </citation>
    <scope>NUCLEOTIDE SEQUENCE [LARGE SCALE GENOMIC DNA]</scope>
    <source>
        <strain evidence="3 4">501str8</strain>
    </source>
</reference>
<protein>
    <submittedName>
        <fullName evidence="3">Uncharacterized protein</fullName>
    </submittedName>
</protein>
<keyword evidence="4" id="KW-1185">Reference proteome</keyword>
<keyword evidence="2" id="KW-1133">Transmembrane helix</keyword>
<evidence type="ECO:0000313" key="4">
    <source>
        <dbReference type="Proteomes" id="UP000502928"/>
    </source>
</evidence>
<dbReference type="KEGG" id="mut:GVT53_09920"/>
<dbReference type="Proteomes" id="UP000502928">
    <property type="component" value="Chromosome"/>
</dbReference>
<organism evidence="3 4">
    <name type="scientific">Flagellimonas oceani</name>
    <dbReference type="NCBI Taxonomy" id="2698672"/>
    <lineage>
        <taxon>Bacteria</taxon>
        <taxon>Pseudomonadati</taxon>
        <taxon>Bacteroidota</taxon>
        <taxon>Flavobacteriia</taxon>
        <taxon>Flavobacteriales</taxon>
        <taxon>Flavobacteriaceae</taxon>
        <taxon>Flagellimonas</taxon>
    </lineage>
</organism>
<keyword evidence="2" id="KW-0812">Transmembrane</keyword>
<proteinExistence type="predicted"/>
<feature type="region of interest" description="Disordered" evidence="1">
    <location>
        <begin position="1"/>
        <end position="33"/>
    </location>
</feature>
<evidence type="ECO:0000256" key="2">
    <source>
        <dbReference type="SAM" id="Phobius"/>
    </source>
</evidence>
<evidence type="ECO:0000313" key="3">
    <source>
        <dbReference type="EMBL" id="QII44984.1"/>
    </source>
</evidence>
<name>A0A6G7J363_9FLAO</name>
<accession>A0A6G7J363</accession>